<comment type="caution">
    <text evidence="1">The sequence shown here is derived from an EMBL/GenBank/DDBJ whole genome shotgun (WGS) entry which is preliminary data.</text>
</comment>
<name>A0ACB9H4G8_CICIN</name>
<evidence type="ECO:0000313" key="2">
    <source>
        <dbReference type="Proteomes" id="UP001055811"/>
    </source>
</evidence>
<proteinExistence type="predicted"/>
<organism evidence="1 2">
    <name type="scientific">Cichorium intybus</name>
    <name type="common">Chicory</name>
    <dbReference type="NCBI Taxonomy" id="13427"/>
    <lineage>
        <taxon>Eukaryota</taxon>
        <taxon>Viridiplantae</taxon>
        <taxon>Streptophyta</taxon>
        <taxon>Embryophyta</taxon>
        <taxon>Tracheophyta</taxon>
        <taxon>Spermatophyta</taxon>
        <taxon>Magnoliopsida</taxon>
        <taxon>eudicotyledons</taxon>
        <taxon>Gunneridae</taxon>
        <taxon>Pentapetalae</taxon>
        <taxon>asterids</taxon>
        <taxon>campanulids</taxon>
        <taxon>Asterales</taxon>
        <taxon>Asteraceae</taxon>
        <taxon>Cichorioideae</taxon>
        <taxon>Cichorieae</taxon>
        <taxon>Cichoriinae</taxon>
        <taxon>Cichorium</taxon>
    </lineage>
</organism>
<reference evidence="1 2" key="2">
    <citation type="journal article" date="2022" name="Mol. Ecol. Resour.">
        <title>The genomes of chicory, endive, great burdock and yacon provide insights into Asteraceae paleo-polyploidization history and plant inulin production.</title>
        <authorList>
            <person name="Fan W."/>
            <person name="Wang S."/>
            <person name="Wang H."/>
            <person name="Wang A."/>
            <person name="Jiang F."/>
            <person name="Liu H."/>
            <person name="Zhao H."/>
            <person name="Xu D."/>
            <person name="Zhang Y."/>
        </authorList>
    </citation>
    <scope>NUCLEOTIDE SEQUENCE [LARGE SCALE GENOMIC DNA]</scope>
    <source>
        <strain evidence="2">cv. Punajuju</strain>
        <tissue evidence="1">Leaves</tissue>
    </source>
</reference>
<dbReference type="Proteomes" id="UP001055811">
    <property type="component" value="Linkage Group LG01"/>
</dbReference>
<keyword evidence="2" id="KW-1185">Reference proteome</keyword>
<evidence type="ECO:0000313" key="1">
    <source>
        <dbReference type="EMBL" id="KAI3790642.1"/>
    </source>
</evidence>
<gene>
    <name evidence="1" type="ORF">L2E82_03839</name>
</gene>
<reference evidence="2" key="1">
    <citation type="journal article" date="2022" name="Mol. Ecol. Resour.">
        <title>The genomes of chicory, endive, great burdock and yacon provide insights into Asteraceae palaeo-polyploidization history and plant inulin production.</title>
        <authorList>
            <person name="Fan W."/>
            <person name="Wang S."/>
            <person name="Wang H."/>
            <person name="Wang A."/>
            <person name="Jiang F."/>
            <person name="Liu H."/>
            <person name="Zhao H."/>
            <person name="Xu D."/>
            <person name="Zhang Y."/>
        </authorList>
    </citation>
    <scope>NUCLEOTIDE SEQUENCE [LARGE SCALE GENOMIC DNA]</scope>
    <source>
        <strain evidence="2">cv. Punajuju</strain>
    </source>
</reference>
<accession>A0ACB9H4G8</accession>
<dbReference type="EMBL" id="CM042009">
    <property type="protein sequence ID" value="KAI3790642.1"/>
    <property type="molecule type" value="Genomic_DNA"/>
</dbReference>
<sequence>MRFLLQLIVMVLAFISDQHGGIAQFVPPYTSIVVPVTKHTDAAKHLFSVQIMTAYVNQQYQHANFLVDIDAPIIWHDCILQWNIYPGSCPSNTLCNFPVSCEEYQCTNTRTTYSYNNSSCPPVTNSSTLPGWGYCTCPVNVVNPVTGSCGQALLNYDDFTVNTSNGRNVLTGIYGANPNAACATSSSFQSFPANVTGVMAFSSSPYALPAYLYQPLKKTLALCLPSTSSAHGVLFFGTGPYYLLPRSDVDVRSLLSYTPLLKHADSFGYFIGVTSIIIRRRSIDVPANITTKLSTIERYTTLRTDIYNRVVWTFWMATVGFPRAMPVAPFGICFRTISTRVLLRIPDIDFSLANGSKWTISSANSMKQITEDVACLAFVDGGETPAHDIVTGTFQVEDNFLEFDLESLRFGFSSSLLRQQTSCANFNFTLTDNR</sequence>
<protein>
    <submittedName>
        <fullName evidence="1">Uncharacterized protein</fullName>
    </submittedName>
</protein>